<comment type="caution">
    <text evidence="10">The sequence shown here is derived from an EMBL/GenBank/DDBJ whole genome shotgun (WGS) entry which is preliminary data.</text>
</comment>
<evidence type="ECO:0000256" key="2">
    <source>
        <dbReference type="ARBA" id="ARBA00009539"/>
    </source>
</evidence>
<reference evidence="10" key="1">
    <citation type="journal article" date="2021" name="PeerJ">
        <title>Extensive microbial diversity within the chicken gut microbiome revealed by metagenomics and culture.</title>
        <authorList>
            <person name="Gilroy R."/>
            <person name="Ravi A."/>
            <person name="Getino M."/>
            <person name="Pursley I."/>
            <person name="Horton D.L."/>
            <person name="Alikhan N.F."/>
            <person name="Baker D."/>
            <person name="Gharbi K."/>
            <person name="Hall N."/>
            <person name="Watson M."/>
            <person name="Adriaenssens E.M."/>
            <person name="Foster-Nyarko E."/>
            <person name="Jarju S."/>
            <person name="Secka A."/>
            <person name="Antonio M."/>
            <person name="Oren A."/>
            <person name="Chaudhuri R.R."/>
            <person name="La Ragione R."/>
            <person name="Hildebrand F."/>
            <person name="Pallen M.J."/>
        </authorList>
    </citation>
    <scope>NUCLEOTIDE SEQUENCE</scope>
    <source>
        <strain evidence="10">B5-657</strain>
    </source>
</reference>
<name>A0A9E2NLG2_9FIRM</name>
<keyword evidence="4 8" id="KW-0554">One-carbon metabolism</keyword>
<evidence type="ECO:0000313" key="10">
    <source>
        <dbReference type="EMBL" id="MBU3804452.1"/>
    </source>
</evidence>
<dbReference type="PROSITE" id="PS51330">
    <property type="entry name" value="DHFR_2"/>
    <property type="match status" value="1"/>
</dbReference>
<evidence type="ECO:0000256" key="8">
    <source>
        <dbReference type="PIRNR" id="PIRNR000194"/>
    </source>
</evidence>
<keyword evidence="6 8" id="KW-0560">Oxidoreductase</keyword>
<accession>A0A9E2NLG2</accession>
<evidence type="ECO:0000313" key="11">
    <source>
        <dbReference type="Proteomes" id="UP000824229"/>
    </source>
</evidence>
<proteinExistence type="inferred from homology"/>
<dbReference type="GO" id="GO:0046654">
    <property type="term" value="P:tetrahydrofolate biosynthetic process"/>
    <property type="evidence" value="ECO:0007669"/>
    <property type="project" value="InterPro"/>
</dbReference>
<comment type="function">
    <text evidence="7 8">Key enzyme in folate metabolism. Catalyzes an essential reaction for de novo glycine and purine synthesis, and for DNA precursor synthesis.</text>
</comment>
<sequence>MINLIAAISKNRQIGIHNQMPWHIPEDLKYFKKVTTGYPVIMGRKTFESIGYPLPNRRNIVLTRDTTFTHKHVEVLHSFEEALKLCYTLPNSFIIGGGEIYRAFLPYADHLYLTLVDKVVEGDTSFPPYEHNFKCVQAIPSQNQLMNGVNITFTLWDRK</sequence>
<organism evidence="10 11">
    <name type="scientific">Candidatus Cellulosilyticum pullistercoris</name>
    <dbReference type="NCBI Taxonomy" id="2838521"/>
    <lineage>
        <taxon>Bacteria</taxon>
        <taxon>Bacillati</taxon>
        <taxon>Bacillota</taxon>
        <taxon>Clostridia</taxon>
        <taxon>Lachnospirales</taxon>
        <taxon>Cellulosilyticaceae</taxon>
        <taxon>Cellulosilyticum</taxon>
    </lineage>
</organism>
<evidence type="ECO:0000256" key="1">
    <source>
        <dbReference type="ARBA" id="ARBA00004903"/>
    </source>
</evidence>
<dbReference type="PRINTS" id="PR00070">
    <property type="entry name" value="DHFR"/>
</dbReference>
<dbReference type="GO" id="GO:0046655">
    <property type="term" value="P:folic acid metabolic process"/>
    <property type="evidence" value="ECO:0007669"/>
    <property type="project" value="TreeGrafter"/>
</dbReference>
<dbReference type="FunFam" id="3.40.430.10:FF:000001">
    <property type="entry name" value="Dihydrofolate reductase"/>
    <property type="match status" value="1"/>
</dbReference>
<dbReference type="GO" id="GO:0046452">
    <property type="term" value="P:dihydrofolate metabolic process"/>
    <property type="evidence" value="ECO:0007669"/>
    <property type="project" value="TreeGrafter"/>
</dbReference>
<dbReference type="InterPro" id="IPR001796">
    <property type="entry name" value="DHFR_dom"/>
</dbReference>
<dbReference type="PIRSF" id="PIRSF000194">
    <property type="entry name" value="DHFR"/>
    <property type="match status" value="1"/>
</dbReference>
<evidence type="ECO:0000259" key="9">
    <source>
        <dbReference type="PROSITE" id="PS51330"/>
    </source>
</evidence>
<gene>
    <name evidence="10" type="ORF">H9872_06820</name>
</gene>
<feature type="domain" description="DHFR" evidence="9">
    <location>
        <begin position="1"/>
        <end position="158"/>
    </location>
</feature>
<keyword evidence="5 8" id="KW-0521">NADP</keyword>
<dbReference type="PANTHER" id="PTHR48069">
    <property type="entry name" value="DIHYDROFOLATE REDUCTASE"/>
    <property type="match status" value="1"/>
</dbReference>
<comment type="catalytic activity">
    <reaction evidence="8">
        <text>(6S)-5,6,7,8-tetrahydrofolate + NADP(+) = 7,8-dihydrofolate + NADPH + H(+)</text>
        <dbReference type="Rhea" id="RHEA:15009"/>
        <dbReference type="ChEBI" id="CHEBI:15378"/>
        <dbReference type="ChEBI" id="CHEBI:57451"/>
        <dbReference type="ChEBI" id="CHEBI:57453"/>
        <dbReference type="ChEBI" id="CHEBI:57783"/>
        <dbReference type="ChEBI" id="CHEBI:58349"/>
        <dbReference type="EC" id="1.5.1.3"/>
    </reaction>
</comment>
<dbReference type="PANTHER" id="PTHR48069:SF3">
    <property type="entry name" value="DIHYDROFOLATE REDUCTASE"/>
    <property type="match status" value="1"/>
</dbReference>
<dbReference type="GO" id="GO:0004146">
    <property type="term" value="F:dihydrofolate reductase activity"/>
    <property type="evidence" value="ECO:0007669"/>
    <property type="project" value="UniProtKB-EC"/>
</dbReference>
<dbReference type="EMBL" id="JAHLFQ010000152">
    <property type="protein sequence ID" value="MBU3804452.1"/>
    <property type="molecule type" value="Genomic_DNA"/>
</dbReference>
<comment type="similarity">
    <text evidence="2 8">Belongs to the dihydrofolate reductase family.</text>
</comment>
<dbReference type="GO" id="GO:0070401">
    <property type="term" value="F:NADP+ binding"/>
    <property type="evidence" value="ECO:0007669"/>
    <property type="project" value="UniProtKB-ARBA"/>
</dbReference>
<evidence type="ECO:0000256" key="5">
    <source>
        <dbReference type="ARBA" id="ARBA00022857"/>
    </source>
</evidence>
<reference evidence="10" key="2">
    <citation type="submission" date="2021-04" db="EMBL/GenBank/DDBJ databases">
        <authorList>
            <person name="Gilroy R."/>
        </authorList>
    </citation>
    <scope>NUCLEOTIDE SEQUENCE</scope>
    <source>
        <strain evidence="10">B5-657</strain>
    </source>
</reference>
<dbReference type="Gene3D" id="3.40.430.10">
    <property type="entry name" value="Dihydrofolate Reductase, subunit A"/>
    <property type="match status" value="1"/>
</dbReference>
<dbReference type="GO" id="GO:0006730">
    <property type="term" value="P:one-carbon metabolic process"/>
    <property type="evidence" value="ECO:0007669"/>
    <property type="project" value="UniProtKB-KW"/>
</dbReference>
<dbReference type="EC" id="1.5.1.3" evidence="3 8"/>
<dbReference type="AlphaFoldDB" id="A0A9E2NLG2"/>
<protein>
    <recommendedName>
        <fullName evidence="3 8">Dihydrofolate reductase</fullName>
        <ecNumber evidence="3 8">1.5.1.3</ecNumber>
    </recommendedName>
</protein>
<dbReference type="SUPFAM" id="SSF53597">
    <property type="entry name" value="Dihydrofolate reductase-like"/>
    <property type="match status" value="1"/>
</dbReference>
<dbReference type="Pfam" id="PF00186">
    <property type="entry name" value="DHFR_1"/>
    <property type="match status" value="1"/>
</dbReference>
<dbReference type="GO" id="GO:0005829">
    <property type="term" value="C:cytosol"/>
    <property type="evidence" value="ECO:0007669"/>
    <property type="project" value="TreeGrafter"/>
</dbReference>
<evidence type="ECO:0000256" key="7">
    <source>
        <dbReference type="ARBA" id="ARBA00025067"/>
    </source>
</evidence>
<evidence type="ECO:0000256" key="4">
    <source>
        <dbReference type="ARBA" id="ARBA00022563"/>
    </source>
</evidence>
<dbReference type="Proteomes" id="UP000824229">
    <property type="component" value="Unassembled WGS sequence"/>
</dbReference>
<dbReference type="InterPro" id="IPR012259">
    <property type="entry name" value="DHFR"/>
</dbReference>
<evidence type="ECO:0000256" key="6">
    <source>
        <dbReference type="ARBA" id="ARBA00023002"/>
    </source>
</evidence>
<dbReference type="CDD" id="cd00209">
    <property type="entry name" value="DHFR"/>
    <property type="match status" value="1"/>
</dbReference>
<dbReference type="InterPro" id="IPR024072">
    <property type="entry name" value="DHFR-like_dom_sf"/>
</dbReference>
<evidence type="ECO:0000256" key="3">
    <source>
        <dbReference type="ARBA" id="ARBA00012856"/>
    </source>
</evidence>
<comment type="pathway">
    <text evidence="1 8">Cofactor biosynthesis; tetrahydrofolate biosynthesis; 5,6,7,8-tetrahydrofolate from 7,8-dihydrofolate: step 1/1.</text>
</comment>